<keyword evidence="2" id="KW-0489">Methyltransferase</keyword>
<name>A0AAV2IE80_LYMST</name>
<feature type="domain" description="SAM-dependent MTase TRM10-type" evidence="10">
    <location>
        <begin position="252"/>
        <end position="445"/>
    </location>
</feature>
<accession>A0AAV2IE80</accession>
<dbReference type="InterPro" id="IPR025812">
    <property type="entry name" value="Trm10_C_MTase_dom"/>
</dbReference>
<dbReference type="InterPro" id="IPR038459">
    <property type="entry name" value="MT_TRM10-typ_sf"/>
</dbReference>
<evidence type="ECO:0000256" key="5">
    <source>
        <dbReference type="ARBA" id="ARBA00022694"/>
    </source>
</evidence>
<dbReference type="GO" id="GO:0000049">
    <property type="term" value="F:tRNA binding"/>
    <property type="evidence" value="ECO:0007669"/>
    <property type="project" value="TreeGrafter"/>
</dbReference>
<dbReference type="InterPro" id="IPR007356">
    <property type="entry name" value="tRNA_m1G_MeTrfase_euk"/>
</dbReference>
<dbReference type="PANTHER" id="PTHR13563:SF5">
    <property type="entry name" value="TRNA METHYLTRANSFERASE 10 HOMOLOG C"/>
    <property type="match status" value="1"/>
</dbReference>
<keyword evidence="8" id="KW-0496">Mitochondrion</keyword>
<dbReference type="GO" id="GO:0008168">
    <property type="term" value="F:methyltransferase activity"/>
    <property type="evidence" value="ECO:0007669"/>
    <property type="project" value="UniProtKB-KW"/>
</dbReference>
<keyword evidence="7" id="KW-0175">Coiled coil</keyword>
<dbReference type="PANTHER" id="PTHR13563">
    <property type="entry name" value="TRNA (GUANINE-9-) METHYLTRANSFERASE"/>
    <property type="match status" value="1"/>
</dbReference>
<protein>
    <recommendedName>
        <fullName evidence="9">RNA (guanine-9-)-methyltransferase domain-containing protein 1</fullName>
    </recommendedName>
</protein>
<proteinExistence type="predicted"/>
<dbReference type="GO" id="GO:0032259">
    <property type="term" value="P:methylation"/>
    <property type="evidence" value="ECO:0007669"/>
    <property type="project" value="UniProtKB-KW"/>
</dbReference>
<dbReference type="GO" id="GO:0005654">
    <property type="term" value="C:nucleoplasm"/>
    <property type="evidence" value="ECO:0007669"/>
    <property type="project" value="TreeGrafter"/>
</dbReference>
<dbReference type="EMBL" id="CAXITT010000628">
    <property type="protein sequence ID" value="CAL1544539.1"/>
    <property type="molecule type" value="Genomic_DNA"/>
</dbReference>
<evidence type="ECO:0000256" key="1">
    <source>
        <dbReference type="ARBA" id="ARBA00004173"/>
    </source>
</evidence>
<keyword evidence="5" id="KW-0819">tRNA processing</keyword>
<dbReference type="GO" id="GO:0005739">
    <property type="term" value="C:mitochondrion"/>
    <property type="evidence" value="ECO:0007669"/>
    <property type="project" value="UniProtKB-SubCell"/>
</dbReference>
<evidence type="ECO:0000256" key="6">
    <source>
        <dbReference type="ARBA" id="ARBA00022946"/>
    </source>
</evidence>
<keyword evidence="4" id="KW-0949">S-adenosyl-L-methionine</keyword>
<dbReference type="GO" id="GO:0070131">
    <property type="term" value="P:positive regulation of mitochondrial translation"/>
    <property type="evidence" value="ECO:0007669"/>
    <property type="project" value="TreeGrafter"/>
</dbReference>
<keyword evidence="12" id="KW-1185">Reference proteome</keyword>
<dbReference type="InterPro" id="IPR028564">
    <property type="entry name" value="MT_TRM10-typ"/>
</dbReference>
<dbReference type="PROSITE" id="PS51675">
    <property type="entry name" value="SAM_MT_TRM10"/>
    <property type="match status" value="1"/>
</dbReference>
<evidence type="ECO:0000256" key="8">
    <source>
        <dbReference type="ARBA" id="ARBA00023128"/>
    </source>
</evidence>
<sequence length="445" mass="51816">MGFPQSSFISPQCLTYLHNAFLKPIIQGSNVLFYSQSTKHVFPASNMIFTKQVMSRLRLNNTTCPQTSDHLFTNNKSRSWFLHVKKSFSTASLKNAKIPSVLVKYTQDLNLDDLKEQVKKERQSTPELQLISKIKETVAAKCDEAIANLNEEEKKALKVIQLEHDFLYSEGYFIPSLEEMTNQYWLEAMDLNSKMQRLKYYLFLKKRLTLKNAEKEKIKKERMIHHPEGGLGTYEHGRLFMRIYDSTIKKWQNYNLASAMQFGTPLVIDMDYLDYMRPQDVKNTASQLLSLYSLNRADTNLPYHLHFTNCSDNHPLYRLLQIEMQDTSDFLASVSEKSYLDLYDKDKLVYLSPDAKQVMTKFDPDAVYIIGAFNDKGIQKPVSYARAKKQGIKVMKFPLDQYLNWNLGTKCITLDQVMKIMTSLKNKESWLDAFKKSVPKRKLRN</sequence>
<evidence type="ECO:0000259" key="10">
    <source>
        <dbReference type="PROSITE" id="PS51675"/>
    </source>
</evidence>
<keyword evidence="3" id="KW-0808">Transferase</keyword>
<keyword evidence="6" id="KW-0809">Transit peptide</keyword>
<evidence type="ECO:0000313" key="11">
    <source>
        <dbReference type="EMBL" id="CAL1544539.1"/>
    </source>
</evidence>
<evidence type="ECO:0000256" key="4">
    <source>
        <dbReference type="ARBA" id="ARBA00022691"/>
    </source>
</evidence>
<dbReference type="Gene3D" id="3.40.1280.30">
    <property type="match status" value="1"/>
</dbReference>
<gene>
    <name evidence="11" type="ORF">GSLYS_00018052001</name>
</gene>
<comment type="subcellular location">
    <subcellularLocation>
        <location evidence="1">Mitochondrion</location>
    </subcellularLocation>
</comment>
<comment type="caution">
    <text evidence="11">The sequence shown here is derived from an EMBL/GenBank/DDBJ whole genome shotgun (WGS) entry which is preliminary data.</text>
</comment>
<evidence type="ECO:0000256" key="3">
    <source>
        <dbReference type="ARBA" id="ARBA00022679"/>
    </source>
</evidence>
<evidence type="ECO:0000256" key="9">
    <source>
        <dbReference type="ARBA" id="ARBA00029803"/>
    </source>
</evidence>
<evidence type="ECO:0000256" key="2">
    <source>
        <dbReference type="ARBA" id="ARBA00022603"/>
    </source>
</evidence>
<evidence type="ECO:0000256" key="7">
    <source>
        <dbReference type="ARBA" id="ARBA00023054"/>
    </source>
</evidence>
<dbReference type="CDD" id="cd18102">
    <property type="entry name" value="Trm10_MRRP1"/>
    <property type="match status" value="1"/>
</dbReference>
<dbReference type="Proteomes" id="UP001497497">
    <property type="component" value="Unassembled WGS sequence"/>
</dbReference>
<reference evidence="11 12" key="1">
    <citation type="submission" date="2024-04" db="EMBL/GenBank/DDBJ databases">
        <authorList>
            <consortium name="Genoscope - CEA"/>
            <person name="William W."/>
        </authorList>
    </citation>
    <scope>NUCLEOTIDE SEQUENCE [LARGE SCALE GENOMIC DNA]</scope>
</reference>
<organism evidence="11 12">
    <name type="scientific">Lymnaea stagnalis</name>
    <name type="common">Great pond snail</name>
    <name type="synonym">Helix stagnalis</name>
    <dbReference type="NCBI Taxonomy" id="6523"/>
    <lineage>
        <taxon>Eukaryota</taxon>
        <taxon>Metazoa</taxon>
        <taxon>Spiralia</taxon>
        <taxon>Lophotrochozoa</taxon>
        <taxon>Mollusca</taxon>
        <taxon>Gastropoda</taxon>
        <taxon>Heterobranchia</taxon>
        <taxon>Euthyneura</taxon>
        <taxon>Panpulmonata</taxon>
        <taxon>Hygrophila</taxon>
        <taxon>Lymnaeoidea</taxon>
        <taxon>Lymnaeidae</taxon>
        <taxon>Lymnaea</taxon>
    </lineage>
</organism>
<dbReference type="AlphaFoldDB" id="A0AAV2IE80"/>
<evidence type="ECO:0000313" key="12">
    <source>
        <dbReference type="Proteomes" id="UP001497497"/>
    </source>
</evidence>
<dbReference type="GO" id="GO:0097745">
    <property type="term" value="P:mitochondrial tRNA 5'-end processing"/>
    <property type="evidence" value="ECO:0007669"/>
    <property type="project" value="TreeGrafter"/>
</dbReference>